<feature type="non-terminal residue" evidence="1">
    <location>
        <position position="42"/>
    </location>
</feature>
<protein>
    <submittedName>
        <fullName evidence="1">Uncharacterized protein</fullName>
    </submittedName>
</protein>
<dbReference type="AlphaFoldDB" id="X1DSD8"/>
<dbReference type="SUPFAM" id="SSF52540">
    <property type="entry name" value="P-loop containing nucleoside triphosphate hydrolases"/>
    <property type="match status" value="1"/>
</dbReference>
<gene>
    <name evidence="1" type="ORF">S03H2_04912</name>
</gene>
<dbReference type="GO" id="GO:0003924">
    <property type="term" value="F:GTPase activity"/>
    <property type="evidence" value="ECO:0007669"/>
    <property type="project" value="InterPro"/>
</dbReference>
<sequence>MAEEQGKKYIFKIVLLGDPGVGKSSLITRFVHNRFQSSYLMT</sequence>
<organism evidence="1">
    <name type="scientific">marine sediment metagenome</name>
    <dbReference type="NCBI Taxonomy" id="412755"/>
    <lineage>
        <taxon>unclassified sequences</taxon>
        <taxon>metagenomes</taxon>
        <taxon>ecological metagenomes</taxon>
    </lineage>
</organism>
<dbReference type="Gene3D" id="3.40.50.300">
    <property type="entry name" value="P-loop containing nucleotide triphosphate hydrolases"/>
    <property type="match status" value="1"/>
</dbReference>
<dbReference type="PRINTS" id="PR00449">
    <property type="entry name" value="RASTRNSFRMNG"/>
</dbReference>
<dbReference type="InterPro" id="IPR027417">
    <property type="entry name" value="P-loop_NTPase"/>
</dbReference>
<accession>X1DSD8</accession>
<name>X1DSD8_9ZZZZ</name>
<dbReference type="Pfam" id="PF00071">
    <property type="entry name" value="Ras"/>
    <property type="match status" value="1"/>
</dbReference>
<reference evidence="1" key="1">
    <citation type="journal article" date="2014" name="Front. Microbiol.">
        <title>High frequency of phylogenetically diverse reductive dehalogenase-homologous genes in deep subseafloor sedimentary metagenomes.</title>
        <authorList>
            <person name="Kawai M."/>
            <person name="Futagami T."/>
            <person name="Toyoda A."/>
            <person name="Takaki Y."/>
            <person name="Nishi S."/>
            <person name="Hori S."/>
            <person name="Arai W."/>
            <person name="Tsubouchi T."/>
            <person name="Morono Y."/>
            <person name="Uchiyama I."/>
            <person name="Ito T."/>
            <person name="Fujiyama A."/>
            <person name="Inagaki F."/>
            <person name="Takami H."/>
        </authorList>
    </citation>
    <scope>NUCLEOTIDE SEQUENCE</scope>
    <source>
        <strain evidence="1">Expedition CK06-06</strain>
    </source>
</reference>
<proteinExistence type="predicted"/>
<dbReference type="InterPro" id="IPR001806">
    <property type="entry name" value="Small_GTPase"/>
</dbReference>
<comment type="caution">
    <text evidence="1">The sequence shown here is derived from an EMBL/GenBank/DDBJ whole genome shotgun (WGS) entry which is preliminary data.</text>
</comment>
<dbReference type="EMBL" id="BARU01001999">
    <property type="protein sequence ID" value="GAH23067.1"/>
    <property type="molecule type" value="Genomic_DNA"/>
</dbReference>
<dbReference type="GO" id="GO:0005525">
    <property type="term" value="F:GTP binding"/>
    <property type="evidence" value="ECO:0007669"/>
    <property type="project" value="InterPro"/>
</dbReference>
<evidence type="ECO:0000313" key="1">
    <source>
        <dbReference type="EMBL" id="GAH23067.1"/>
    </source>
</evidence>